<dbReference type="AlphaFoldDB" id="U7UX19"/>
<dbReference type="GO" id="GO:0006598">
    <property type="term" value="P:polyamine catabolic process"/>
    <property type="evidence" value="ECO:0007669"/>
    <property type="project" value="TreeGrafter"/>
</dbReference>
<dbReference type="eggNOG" id="COG2071">
    <property type="taxonomic scope" value="Bacteria"/>
</dbReference>
<dbReference type="STRING" id="1319815.HMPREF0202_02990"/>
<dbReference type="InterPro" id="IPR011697">
    <property type="entry name" value="Peptidase_C26"/>
</dbReference>
<dbReference type="InterPro" id="IPR044668">
    <property type="entry name" value="PuuD-like"/>
</dbReference>
<evidence type="ECO:0000313" key="1">
    <source>
        <dbReference type="EMBL" id="ERT63003.1"/>
    </source>
</evidence>
<dbReference type="PANTHER" id="PTHR43235:SF1">
    <property type="entry name" value="GLUTAMINE AMIDOTRANSFERASE PB2B2.05-RELATED"/>
    <property type="match status" value="1"/>
</dbReference>
<dbReference type="EMBL" id="AXZF01000205">
    <property type="protein sequence ID" value="ERT63003.1"/>
    <property type="molecule type" value="Genomic_DNA"/>
</dbReference>
<protein>
    <submittedName>
        <fullName evidence="1">Uncharacterized protein</fullName>
    </submittedName>
</protein>
<keyword evidence="2" id="KW-1185">Reference proteome</keyword>
<name>U7UX19_9FUSO</name>
<accession>U7UX19</accession>
<dbReference type="SUPFAM" id="SSF52317">
    <property type="entry name" value="Class I glutamine amidotransferase-like"/>
    <property type="match status" value="1"/>
</dbReference>
<dbReference type="Proteomes" id="UP000017081">
    <property type="component" value="Unassembled WGS sequence"/>
</dbReference>
<dbReference type="Pfam" id="PF07722">
    <property type="entry name" value="Peptidase_C26"/>
    <property type="match status" value="1"/>
</dbReference>
<comment type="caution">
    <text evidence="1">The sequence shown here is derived from an EMBL/GenBank/DDBJ whole genome shotgun (WGS) entry which is preliminary data.</text>
</comment>
<reference evidence="1 2" key="1">
    <citation type="submission" date="2013-08" db="EMBL/GenBank/DDBJ databases">
        <authorList>
            <person name="Weinstock G."/>
            <person name="Sodergren E."/>
            <person name="Wylie T."/>
            <person name="Fulton L."/>
            <person name="Fulton R."/>
            <person name="Fronick C."/>
            <person name="O'Laughlin M."/>
            <person name="Godfrey J."/>
            <person name="Miner T."/>
            <person name="Herter B."/>
            <person name="Appelbaum E."/>
            <person name="Cordes M."/>
            <person name="Lek S."/>
            <person name="Wollam A."/>
            <person name="Pepin K.H."/>
            <person name="Palsikar V.B."/>
            <person name="Mitreva M."/>
            <person name="Wilson R.K."/>
        </authorList>
    </citation>
    <scope>NUCLEOTIDE SEQUENCE [LARGE SCALE GENOMIC DNA]</scope>
    <source>
        <strain evidence="1 2">ATCC BAA-474</strain>
    </source>
</reference>
<dbReference type="GO" id="GO:0033969">
    <property type="term" value="F:gamma-glutamyl-gamma-aminobutyrate hydrolase activity"/>
    <property type="evidence" value="ECO:0007669"/>
    <property type="project" value="TreeGrafter"/>
</dbReference>
<dbReference type="PANTHER" id="PTHR43235">
    <property type="entry name" value="GLUTAMINE AMIDOTRANSFERASE PB2B2.05-RELATED"/>
    <property type="match status" value="1"/>
</dbReference>
<dbReference type="CDD" id="cd01745">
    <property type="entry name" value="GATase1_2"/>
    <property type="match status" value="1"/>
</dbReference>
<evidence type="ECO:0000313" key="2">
    <source>
        <dbReference type="Proteomes" id="UP000017081"/>
    </source>
</evidence>
<dbReference type="PATRIC" id="fig|1319815.3.peg.2835"/>
<dbReference type="PROSITE" id="PS51273">
    <property type="entry name" value="GATASE_TYPE_1"/>
    <property type="match status" value="1"/>
</dbReference>
<proteinExistence type="predicted"/>
<sequence>MKLKPIIGISGSIIVDNSGNFPGYERAYVNNDYVESVIRAGGVPYIIPVTDDEELIKEYTRNIDCLILSGGHDVNPLLWEEEPIKELGETFPKRDRFEFLLIENMLEEEKPILGICRGEQILNVYFGGTLYQDLSLKKDSNIRHNQKVKPNLETHTVEINKESLLYEILKKDKILVNSFHHMAIKDVAVGMKITALSKDGVIEGIEMREKNILAIQWHPEMLSKTNGLMQRLFNYFISISNKE</sequence>
<dbReference type="InterPro" id="IPR029062">
    <property type="entry name" value="Class_I_gatase-like"/>
</dbReference>
<dbReference type="Gene3D" id="3.40.50.880">
    <property type="match status" value="1"/>
</dbReference>
<dbReference type="HOGENOM" id="CLU_030756_2_1_0"/>
<dbReference type="RefSeq" id="WP_023052507.1">
    <property type="nucleotide sequence ID" value="NZ_CP173062.2"/>
</dbReference>
<organism evidence="1 2">
    <name type="scientific">Cetobacterium somerae ATCC BAA-474</name>
    <dbReference type="NCBI Taxonomy" id="1319815"/>
    <lineage>
        <taxon>Bacteria</taxon>
        <taxon>Fusobacteriati</taxon>
        <taxon>Fusobacteriota</taxon>
        <taxon>Fusobacteriia</taxon>
        <taxon>Fusobacteriales</taxon>
        <taxon>Fusobacteriaceae</taxon>
        <taxon>Cetobacterium</taxon>
    </lineage>
</organism>
<dbReference type="GO" id="GO:0005829">
    <property type="term" value="C:cytosol"/>
    <property type="evidence" value="ECO:0007669"/>
    <property type="project" value="TreeGrafter"/>
</dbReference>
<dbReference type="FunFam" id="3.40.50.880:FF:000030">
    <property type="entry name" value="Gamma-glutamyl-gamma-aminobutyrate hydrolase PuuD"/>
    <property type="match status" value="1"/>
</dbReference>
<gene>
    <name evidence="1" type="ORF">HMPREF0202_02990</name>
</gene>